<evidence type="ECO:0000256" key="1">
    <source>
        <dbReference type="ARBA" id="ARBA00022786"/>
    </source>
</evidence>
<proteinExistence type="predicted"/>
<name>A0A2P5HJJ0_DIAHE</name>
<gene>
    <name evidence="4" type="ORF">DHEL01_v211190</name>
</gene>
<evidence type="ECO:0000313" key="5">
    <source>
        <dbReference type="Proteomes" id="UP000094444"/>
    </source>
</evidence>
<dbReference type="Gene3D" id="3.10.110.10">
    <property type="entry name" value="Ubiquitin Conjugating Enzyme"/>
    <property type="match status" value="1"/>
</dbReference>
<dbReference type="STRING" id="158607.A0A2P5HJJ0"/>
<feature type="region of interest" description="Disordered" evidence="2">
    <location>
        <begin position="244"/>
        <end position="304"/>
    </location>
</feature>
<dbReference type="InParanoid" id="A0A2P5HJJ0"/>
<evidence type="ECO:0000259" key="3">
    <source>
        <dbReference type="PROSITE" id="PS50127"/>
    </source>
</evidence>
<reference evidence="4" key="1">
    <citation type="submission" date="2017-09" db="EMBL/GenBank/DDBJ databases">
        <title>Polyketide synthases of a Diaporthe helianthi virulent isolate.</title>
        <authorList>
            <person name="Baroncelli R."/>
        </authorList>
    </citation>
    <scope>NUCLEOTIDE SEQUENCE [LARGE SCALE GENOMIC DNA]</scope>
    <source>
        <strain evidence="4">7/96</strain>
    </source>
</reference>
<evidence type="ECO:0000256" key="2">
    <source>
        <dbReference type="SAM" id="MobiDB-lite"/>
    </source>
</evidence>
<dbReference type="SUPFAM" id="SSF54495">
    <property type="entry name" value="UBC-like"/>
    <property type="match status" value="1"/>
</dbReference>
<feature type="domain" description="UBC core" evidence="3">
    <location>
        <begin position="15"/>
        <end position="173"/>
    </location>
</feature>
<dbReference type="SMART" id="SM00212">
    <property type="entry name" value="UBCc"/>
    <property type="match status" value="1"/>
</dbReference>
<dbReference type="EMBL" id="MAVT02001647">
    <property type="protein sequence ID" value="POS70414.1"/>
    <property type="molecule type" value="Genomic_DNA"/>
</dbReference>
<dbReference type="InterPro" id="IPR000608">
    <property type="entry name" value="UBC"/>
</dbReference>
<keyword evidence="1" id="KW-0833">Ubl conjugation pathway</keyword>
<protein>
    <submittedName>
        <fullName evidence="4">Ubiquitin-conjugating enzyme</fullName>
    </submittedName>
</protein>
<accession>A0A2P5HJJ0</accession>
<dbReference type="AlphaFoldDB" id="A0A2P5HJJ0"/>
<dbReference type="PANTHER" id="PTHR24067">
    <property type="entry name" value="UBIQUITIN-CONJUGATING ENZYME E2"/>
    <property type="match status" value="1"/>
</dbReference>
<evidence type="ECO:0000313" key="4">
    <source>
        <dbReference type="EMBL" id="POS70414.1"/>
    </source>
</evidence>
<dbReference type="PROSITE" id="PS50127">
    <property type="entry name" value="UBC_2"/>
    <property type="match status" value="1"/>
</dbReference>
<comment type="caution">
    <text evidence="4">The sequence shown here is derived from an EMBL/GenBank/DDBJ whole genome shotgun (WGS) entry which is preliminary data.</text>
</comment>
<organism evidence="4 5">
    <name type="scientific">Diaporthe helianthi</name>
    <dbReference type="NCBI Taxonomy" id="158607"/>
    <lineage>
        <taxon>Eukaryota</taxon>
        <taxon>Fungi</taxon>
        <taxon>Dikarya</taxon>
        <taxon>Ascomycota</taxon>
        <taxon>Pezizomycotina</taxon>
        <taxon>Sordariomycetes</taxon>
        <taxon>Sordariomycetidae</taxon>
        <taxon>Diaporthales</taxon>
        <taxon>Diaporthaceae</taxon>
        <taxon>Diaporthe</taxon>
    </lineage>
</organism>
<dbReference type="Pfam" id="PF00179">
    <property type="entry name" value="UQ_con"/>
    <property type="match status" value="1"/>
</dbReference>
<dbReference type="InterPro" id="IPR016135">
    <property type="entry name" value="UBQ-conjugating_enzyme/RWD"/>
</dbReference>
<keyword evidence="5" id="KW-1185">Reference proteome</keyword>
<dbReference type="InterPro" id="IPR050113">
    <property type="entry name" value="Ub_conjugating_enzyme"/>
</dbReference>
<sequence length="304" mass="34275">MPPLLLPPPPTPTTLAIKRMAKERRDLEEASNQEEDQDYFVVFQDDNLLQFDAYVIAPDTIYRYRLVKLHFEITNEYPLKPPKVTFIQHTGYRIHPNLYPKGLVCLSILGTWQGEPWAFGMTCHAVLITIRSLLDDEPYKHEPGQNDNPNFNRLVEYTTWRCLLLDYLAKETDPAAKAWLDKYVHKNGQAMLRELSKLQEAAAINKLKTVRSPYASHLPDIVTVDYPAMIKDVQAAISAVAARQEAKSADNPSQPPPKRKASDHQATTKAGASEIDDEQVTAKKRAKTSVAANKQSGPEIVDLT</sequence>
<dbReference type="OrthoDB" id="47801at2759"/>
<dbReference type="Proteomes" id="UP000094444">
    <property type="component" value="Unassembled WGS sequence"/>
</dbReference>